<dbReference type="InterPro" id="IPR013785">
    <property type="entry name" value="Aldolase_TIM"/>
</dbReference>
<dbReference type="PANTHER" id="PTHR43090:SF2">
    <property type="entry name" value="1-(5-PHOSPHORIBOSYL)-5-[(5-PHOSPHORIBOSYLAMINO)METHYLIDENEAMINO] IMIDAZOLE-4-CARBOXAMIDE ISOMERASE"/>
    <property type="match status" value="1"/>
</dbReference>
<protein>
    <recommendedName>
        <fullName evidence="9 11">1-(5-phosphoribosyl)-5-[(5-phosphoribosylamino)methylideneamino] imidazole-4-carboxamide isomerase</fullName>
        <ecNumber evidence="9 11">5.3.1.16</ecNumber>
    </recommendedName>
    <alternativeName>
        <fullName evidence="9">Phosphoribosylformimino-5-aminoimidazole carboxamide ribotide isomerase</fullName>
    </alternativeName>
</protein>
<comment type="pathway">
    <text evidence="3 9 11">Amino-acid biosynthesis; L-histidine biosynthesis; L-histidine from 5-phospho-alpha-D-ribose 1-diphosphate: step 4/9.</text>
</comment>
<dbReference type="InterPro" id="IPR044524">
    <property type="entry name" value="Isoase_HisA-like"/>
</dbReference>
<dbReference type="InterPro" id="IPR011060">
    <property type="entry name" value="RibuloseP-bd_barrel"/>
</dbReference>
<keyword evidence="5 9" id="KW-0963">Cytoplasm</keyword>
<comment type="similarity">
    <text evidence="4 9 10">Belongs to the HisA/HisF family.</text>
</comment>
<dbReference type="FunFam" id="3.20.20.70:FF:000009">
    <property type="entry name" value="1-(5-phosphoribosyl)-5-[(5-phosphoribosylamino)methylideneamino] imidazole-4-carboxamide isomerase"/>
    <property type="match status" value="1"/>
</dbReference>
<proteinExistence type="inferred from homology"/>
<feature type="active site" description="Proton acceptor" evidence="9">
    <location>
        <position position="8"/>
    </location>
</feature>
<dbReference type="HAMAP" id="MF_01014">
    <property type="entry name" value="HisA"/>
    <property type="match status" value="1"/>
</dbReference>
<dbReference type="GO" id="GO:0005737">
    <property type="term" value="C:cytoplasm"/>
    <property type="evidence" value="ECO:0007669"/>
    <property type="project" value="UniProtKB-SubCell"/>
</dbReference>
<dbReference type="Gene3D" id="3.20.20.70">
    <property type="entry name" value="Aldolase class I"/>
    <property type="match status" value="1"/>
</dbReference>
<dbReference type="InterPro" id="IPR006063">
    <property type="entry name" value="HisA_bact_arch"/>
</dbReference>
<dbReference type="SUPFAM" id="SSF51366">
    <property type="entry name" value="Ribulose-phoshate binding barrel"/>
    <property type="match status" value="1"/>
</dbReference>
<evidence type="ECO:0000256" key="1">
    <source>
        <dbReference type="ARBA" id="ARBA00000901"/>
    </source>
</evidence>
<keyword evidence="6 9" id="KW-0028">Amino-acid biosynthesis</keyword>
<evidence type="ECO:0000256" key="4">
    <source>
        <dbReference type="ARBA" id="ARBA00009667"/>
    </source>
</evidence>
<evidence type="ECO:0000256" key="10">
    <source>
        <dbReference type="RuleBase" id="RU003657"/>
    </source>
</evidence>
<accession>A0A6L5XI62</accession>
<dbReference type="EC" id="5.3.1.16" evidence="9 11"/>
<evidence type="ECO:0000256" key="7">
    <source>
        <dbReference type="ARBA" id="ARBA00023102"/>
    </source>
</evidence>
<evidence type="ECO:0000256" key="6">
    <source>
        <dbReference type="ARBA" id="ARBA00022605"/>
    </source>
</evidence>
<dbReference type="Proteomes" id="UP000477488">
    <property type="component" value="Unassembled WGS sequence"/>
</dbReference>
<keyword evidence="7 9" id="KW-0368">Histidine biosynthesis</keyword>
<evidence type="ECO:0000256" key="11">
    <source>
        <dbReference type="RuleBase" id="RU003658"/>
    </source>
</evidence>
<dbReference type="PANTHER" id="PTHR43090">
    <property type="entry name" value="1-(5-PHOSPHORIBOSYL)-5-[(5-PHOSPHORIBOSYLAMINO)METHYLIDENEAMINO] IMIDAZOLE-4-CARBOXAMIDE ISOMERASE"/>
    <property type="match status" value="1"/>
</dbReference>
<evidence type="ECO:0000256" key="2">
    <source>
        <dbReference type="ARBA" id="ARBA00004496"/>
    </source>
</evidence>
<comment type="subcellular location">
    <subcellularLocation>
        <location evidence="2 9 11">Cytoplasm</location>
    </subcellularLocation>
</comment>
<sequence>MIIFPAVDIQNGKAVRLKQGRAQESTVFAEDPAEAARSWQARGARWLHVVDLDGAFDGAAQSRAIVRRICREISIPVQLGGGIRDEATARAYLEAGVSRLIIGTLALEQPELFARLCRAFPGQIGVSLDAEAGRLKSRGWVADTGLSVDDVLPRLQDDGAAFIIYTDIERDGMQSGVNLAALGHLAHSARVPVIAAGGVATLEDVQKLYPLSRSGNLAGAISGRALYEGTLNLEEANAWIDAQEKTEKA</sequence>
<comment type="catalytic activity">
    <reaction evidence="1 9 11">
        <text>1-(5-phospho-beta-D-ribosyl)-5-[(5-phospho-beta-D-ribosylamino)methylideneamino]imidazole-4-carboxamide = 5-[(5-phospho-1-deoxy-D-ribulos-1-ylimino)methylamino]-1-(5-phospho-beta-D-ribosyl)imidazole-4-carboxamide</text>
        <dbReference type="Rhea" id="RHEA:15469"/>
        <dbReference type="ChEBI" id="CHEBI:58435"/>
        <dbReference type="ChEBI" id="CHEBI:58525"/>
        <dbReference type="EC" id="5.3.1.16"/>
    </reaction>
</comment>
<evidence type="ECO:0000256" key="3">
    <source>
        <dbReference type="ARBA" id="ARBA00005133"/>
    </source>
</evidence>
<evidence type="ECO:0000256" key="8">
    <source>
        <dbReference type="ARBA" id="ARBA00023235"/>
    </source>
</evidence>
<reference evidence="12 13" key="1">
    <citation type="submission" date="2019-09" db="EMBL/GenBank/DDBJ databases">
        <title>In-depth cultivation of the pig gut microbiome towards novel bacterial diversity and tailored functional studies.</title>
        <authorList>
            <person name="Wylensek D."/>
            <person name="Hitch T.C.A."/>
            <person name="Clavel T."/>
        </authorList>
    </citation>
    <scope>NUCLEOTIDE SEQUENCE [LARGE SCALE GENOMIC DNA]</scope>
    <source>
        <strain evidence="12 13">PG-178-WT-4</strain>
    </source>
</reference>
<organism evidence="12 13">
    <name type="scientific">Desulfovibrio porci</name>
    <dbReference type="NCBI Taxonomy" id="2605782"/>
    <lineage>
        <taxon>Bacteria</taxon>
        <taxon>Pseudomonadati</taxon>
        <taxon>Thermodesulfobacteriota</taxon>
        <taxon>Desulfovibrionia</taxon>
        <taxon>Desulfovibrionales</taxon>
        <taxon>Desulfovibrionaceae</taxon>
        <taxon>Desulfovibrio</taxon>
    </lineage>
</organism>
<dbReference type="GO" id="GO:0000105">
    <property type="term" value="P:L-histidine biosynthetic process"/>
    <property type="evidence" value="ECO:0007669"/>
    <property type="project" value="UniProtKB-UniRule"/>
</dbReference>
<gene>
    <name evidence="9 12" type="primary">hisA</name>
    <name evidence="12" type="ORF">FYJ44_01930</name>
</gene>
<dbReference type="NCBIfam" id="TIGR00007">
    <property type="entry name" value="1-(5-phosphoribosyl)-5-[(5-phosphoribosylamino)methylideneamino]imidazole-4-carboxamide isomerase"/>
    <property type="match status" value="1"/>
</dbReference>
<dbReference type="InterPro" id="IPR006062">
    <property type="entry name" value="His_biosynth"/>
</dbReference>
<dbReference type="InterPro" id="IPR023016">
    <property type="entry name" value="HisA/PriA"/>
</dbReference>
<dbReference type="EMBL" id="VUMH01000001">
    <property type="protein sequence ID" value="MSS26822.1"/>
    <property type="molecule type" value="Genomic_DNA"/>
</dbReference>
<evidence type="ECO:0000313" key="12">
    <source>
        <dbReference type="EMBL" id="MSS26822.1"/>
    </source>
</evidence>
<dbReference type="CDD" id="cd04732">
    <property type="entry name" value="HisA"/>
    <property type="match status" value="1"/>
</dbReference>
<evidence type="ECO:0000256" key="9">
    <source>
        <dbReference type="HAMAP-Rule" id="MF_01014"/>
    </source>
</evidence>
<dbReference type="RefSeq" id="WP_154508615.1">
    <property type="nucleotide sequence ID" value="NZ_JAXELC010000055.1"/>
</dbReference>
<dbReference type="GO" id="GO:0000162">
    <property type="term" value="P:L-tryptophan biosynthetic process"/>
    <property type="evidence" value="ECO:0007669"/>
    <property type="project" value="TreeGrafter"/>
</dbReference>
<keyword evidence="13" id="KW-1185">Reference proteome</keyword>
<feature type="active site" description="Proton donor" evidence="9">
    <location>
        <position position="129"/>
    </location>
</feature>
<keyword evidence="8 9" id="KW-0413">Isomerase</keyword>
<dbReference type="GO" id="GO:0003949">
    <property type="term" value="F:1-(5-phosphoribosyl)-5-[(5-phosphoribosylamino)methylideneamino]imidazole-4-carboxamide isomerase activity"/>
    <property type="evidence" value="ECO:0007669"/>
    <property type="project" value="UniProtKB-UniRule"/>
</dbReference>
<dbReference type="Pfam" id="PF00977">
    <property type="entry name" value="His_biosynth"/>
    <property type="match status" value="1"/>
</dbReference>
<evidence type="ECO:0000313" key="13">
    <source>
        <dbReference type="Proteomes" id="UP000477488"/>
    </source>
</evidence>
<comment type="caution">
    <text evidence="12">The sequence shown here is derived from an EMBL/GenBank/DDBJ whole genome shotgun (WGS) entry which is preliminary data.</text>
</comment>
<dbReference type="AlphaFoldDB" id="A0A6L5XI62"/>
<dbReference type="UniPathway" id="UPA00031">
    <property type="reaction ID" value="UER00009"/>
</dbReference>
<evidence type="ECO:0000256" key="5">
    <source>
        <dbReference type="ARBA" id="ARBA00022490"/>
    </source>
</evidence>
<name>A0A6L5XI62_9BACT</name>